<gene>
    <name evidence="8" type="ORF">H9789_01280</name>
</gene>
<keyword evidence="2" id="KW-0805">Transcription regulation</keyword>
<evidence type="ECO:0000313" key="9">
    <source>
        <dbReference type="Proteomes" id="UP000823865"/>
    </source>
</evidence>
<dbReference type="CDD" id="cd06171">
    <property type="entry name" value="Sigma70_r4"/>
    <property type="match status" value="1"/>
</dbReference>
<dbReference type="PANTHER" id="PTHR43133:SF8">
    <property type="entry name" value="RNA POLYMERASE SIGMA FACTOR HI_1459-RELATED"/>
    <property type="match status" value="1"/>
</dbReference>
<feature type="domain" description="RNA polymerase sigma-70 region 2" evidence="6">
    <location>
        <begin position="27"/>
        <end position="96"/>
    </location>
</feature>
<dbReference type="InterPro" id="IPR039425">
    <property type="entry name" value="RNA_pol_sigma-70-like"/>
</dbReference>
<dbReference type="Pfam" id="PF08281">
    <property type="entry name" value="Sigma70_r4_2"/>
    <property type="match status" value="1"/>
</dbReference>
<evidence type="ECO:0000259" key="7">
    <source>
        <dbReference type="Pfam" id="PF08281"/>
    </source>
</evidence>
<proteinExistence type="inferred from homology"/>
<dbReference type="InterPro" id="IPR007627">
    <property type="entry name" value="RNA_pol_sigma70_r2"/>
</dbReference>
<dbReference type="GO" id="GO:0016987">
    <property type="term" value="F:sigma factor activity"/>
    <property type="evidence" value="ECO:0007669"/>
    <property type="project" value="UniProtKB-KW"/>
</dbReference>
<dbReference type="InterPro" id="IPR013249">
    <property type="entry name" value="RNA_pol_sigma70_r4_t2"/>
</dbReference>
<evidence type="ECO:0000313" key="8">
    <source>
        <dbReference type="EMBL" id="MBU3852461.1"/>
    </source>
</evidence>
<organism evidence="8 9">
    <name type="scientific">Candidatus Paraprevotella stercoravium</name>
    <dbReference type="NCBI Taxonomy" id="2838725"/>
    <lineage>
        <taxon>Bacteria</taxon>
        <taxon>Pseudomonadati</taxon>
        <taxon>Bacteroidota</taxon>
        <taxon>Bacteroidia</taxon>
        <taxon>Bacteroidales</taxon>
        <taxon>Prevotellaceae</taxon>
        <taxon>Paraprevotella</taxon>
    </lineage>
</organism>
<feature type="domain" description="RNA polymerase sigma factor 70 region 4 type 2" evidence="7">
    <location>
        <begin position="131"/>
        <end position="171"/>
    </location>
</feature>
<dbReference type="NCBIfam" id="TIGR02937">
    <property type="entry name" value="sigma70-ECF"/>
    <property type="match status" value="1"/>
</dbReference>
<sequence>MKRFSDAADDELVQAYIAGNNEAFDVLLERHQNKLFSYIFFLVRDEELANDVFQETFVKAIMMMQQKRYVFSGKFSSWIMRIAHNYIVDQFRQDRKECVSLPDPIDQNHIYERNLLEDNVEASLICEQTHDEVRRMVERLPQNQREIVFMRFYQDLSFREIADILDISINTALGRMRYALINLRKMYTLRRTSLVTAAS</sequence>
<keyword evidence="5" id="KW-0804">Transcription</keyword>
<evidence type="ECO:0000259" key="6">
    <source>
        <dbReference type="Pfam" id="PF04542"/>
    </source>
</evidence>
<dbReference type="SUPFAM" id="SSF88659">
    <property type="entry name" value="Sigma3 and sigma4 domains of RNA polymerase sigma factors"/>
    <property type="match status" value="1"/>
</dbReference>
<comment type="caution">
    <text evidence="8">The sequence shown here is derived from an EMBL/GenBank/DDBJ whole genome shotgun (WGS) entry which is preliminary data.</text>
</comment>
<protein>
    <submittedName>
        <fullName evidence="8">Sigma-70 family RNA polymerase sigma factor</fullName>
    </submittedName>
</protein>
<dbReference type="InterPro" id="IPR013324">
    <property type="entry name" value="RNA_pol_sigma_r3/r4-like"/>
</dbReference>
<keyword evidence="3" id="KW-0731">Sigma factor</keyword>
<dbReference type="Gene3D" id="1.10.10.10">
    <property type="entry name" value="Winged helix-like DNA-binding domain superfamily/Winged helix DNA-binding domain"/>
    <property type="match status" value="1"/>
</dbReference>
<dbReference type="SUPFAM" id="SSF88946">
    <property type="entry name" value="Sigma2 domain of RNA polymerase sigma factors"/>
    <property type="match status" value="1"/>
</dbReference>
<dbReference type="Proteomes" id="UP000823865">
    <property type="component" value="Unassembled WGS sequence"/>
</dbReference>
<dbReference type="InterPro" id="IPR036388">
    <property type="entry name" value="WH-like_DNA-bd_sf"/>
</dbReference>
<dbReference type="GO" id="GO:0006352">
    <property type="term" value="P:DNA-templated transcription initiation"/>
    <property type="evidence" value="ECO:0007669"/>
    <property type="project" value="InterPro"/>
</dbReference>
<name>A0A9E2L3Y1_9BACT</name>
<reference evidence="8" key="2">
    <citation type="submission" date="2021-04" db="EMBL/GenBank/DDBJ databases">
        <authorList>
            <person name="Gilroy R."/>
        </authorList>
    </citation>
    <scope>NUCLEOTIDE SEQUENCE</scope>
    <source>
        <strain evidence="8">G3-2149</strain>
    </source>
</reference>
<dbReference type="AlphaFoldDB" id="A0A9E2L3Y1"/>
<dbReference type="PANTHER" id="PTHR43133">
    <property type="entry name" value="RNA POLYMERASE ECF-TYPE SIGMA FACTO"/>
    <property type="match status" value="1"/>
</dbReference>
<evidence type="ECO:0000256" key="5">
    <source>
        <dbReference type="ARBA" id="ARBA00023163"/>
    </source>
</evidence>
<dbReference type="Gene3D" id="1.10.1740.10">
    <property type="match status" value="1"/>
</dbReference>
<dbReference type="InterPro" id="IPR014284">
    <property type="entry name" value="RNA_pol_sigma-70_dom"/>
</dbReference>
<evidence type="ECO:0000256" key="1">
    <source>
        <dbReference type="ARBA" id="ARBA00010641"/>
    </source>
</evidence>
<dbReference type="EMBL" id="JAHLFU010000024">
    <property type="protein sequence ID" value="MBU3852461.1"/>
    <property type="molecule type" value="Genomic_DNA"/>
</dbReference>
<keyword evidence="4" id="KW-0238">DNA-binding</keyword>
<dbReference type="GO" id="GO:0003677">
    <property type="term" value="F:DNA binding"/>
    <property type="evidence" value="ECO:0007669"/>
    <property type="project" value="UniProtKB-KW"/>
</dbReference>
<evidence type="ECO:0000256" key="3">
    <source>
        <dbReference type="ARBA" id="ARBA00023082"/>
    </source>
</evidence>
<dbReference type="InterPro" id="IPR013325">
    <property type="entry name" value="RNA_pol_sigma_r2"/>
</dbReference>
<reference evidence="8" key="1">
    <citation type="journal article" date="2021" name="PeerJ">
        <title>Extensive microbial diversity within the chicken gut microbiome revealed by metagenomics and culture.</title>
        <authorList>
            <person name="Gilroy R."/>
            <person name="Ravi A."/>
            <person name="Getino M."/>
            <person name="Pursley I."/>
            <person name="Horton D.L."/>
            <person name="Alikhan N.F."/>
            <person name="Baker D."/>
            <person name="Gharbi K."/>
            <person name="Hall N."/>
            <person name="Watson M."/>
            <person name="Adriaenssens E.M."/>
            <person name="Foster-Nyarko E."/>
            <person name="Jarju S."/>
            <person name="Secka A."/>
            <person name="Antonio M."/>
            <person name="Oren A."/>
            <person name="Chaudhuri R.R."/>
            <person name="La Ragione R."/>
            <person name="Hildebrand F."/>
            <person name="Pallen M.J."/>
        </authorList>
    </citation>
    <scope>NUCLEOTIDE SEQUENCE</scope>
    <source>
        <strain evidence="8">G3-2149</strain>
    </source>
</reference>
<evidence type="ECO:0000256" key="4">
    <source>
        <dbReference type="ARBA" id="ARBA00023125"/>
    </source>
</evidence>
<comment type="similarity">
    <text evidence="1">Belongs to the sigma-70 factor family. ECF subfamily.</text>
</comment>
<dbReference type="Pfam" id="PF04542">
    <property type="entry name" value="Sigma70_r2"/>
    <property type="match status" value="1"/>
</dbReference>
<evidence type="ECO:0000256" key="2">
    <source>
        <dbReference type="ARBA" id="ARBA00023015"/>
    </source>
</evidence>
<accession>A0A9E2L3Y1</accession>